<comment type="cofactor">
    <cofactor evidence="8">
        <name>Mg(2+)</name>
        <dbReference type="ChEBI" id="CHEBI:18420"/>
    </cofactor>
    <text evidence="8">Binds 1 Mg(2+) ion.</text>
</comment>
<accession>A0AAE3M476</accession>
<dbReference type="SUPFAM" id="SSF53649">
    <property type="entry name" value="Alkaline phosphatase-like"/>
    <property type="match status" value="1"/>
</dbReference>
<feature type="binding site" evidence="8">
    <location>
        <position position="305"/>
    </location>
    <ligand>
        <name>Zn(2+)</name>
        <dbReference type="ChEBI" id="CHEBI:29105"/>
        <label>2</label>
    </ligand>
</feature>
<keyword evidence="3 8" id="KW-0479">Metal-binding</keyword>
<keyword evidence="5 8" id="KW-0862">Zinc</keyword>
<feature type="binding site" evidence="8">
    <location>
        <position position="165"/>
    </location>
    <ligand>
        <name>Mg(2+)</name>
        <dbReference type="ChEBI" id="CHEBI:18420"/>
    </ligand>
</feature>
<proteinExistence type="inferred from homology"/>
<dbReference type="PROSITE" id="PS00123">
    <property type="entry name" value="ALKALINE_PHOSPHATASE"/>
    <property type="match status" value="1"/>
</dbReference>
<gene>
    <name evidence="11" type="ORF">OM075_08480</name>
</gene>
<evidence type="ECO:0000313" key="12">
    <source>
        <dbReference type="Proteomes" id="UP001209229"/>
    </source>
</evidence>
<feature type="binding site" evidence="8">
    <location>
        <position position="163"/>
    </location>
    <ligand>
        <name>Mg(2+)</name>
        <dbReference type="ChEBI" id="CHEBI:18420"/>
    </ligand>
</feature>
<comment type="caution">
    <text evidence="11">The sequence shown here is derived from an EMBL/GenBank/DDBJ whole genome shotgun (WGS) entry which is preliminary data.</text>
</comment>
<dbReference type="Gene3D" id="3.40.720.10">
    <property type="entry name" value="Alkaline Phosphatase, subunit A"/>
    <property type="match status" value="1"/>
</dbReference>
<protein>
    <submittedName>
        <fullName evidence="11">Alkaline phosphatase</fullName>
    </submittedName>
</protein>
<organism evidence="11 12">
    <name type="scientific">Plebeiibacterium sediminum</name>
    <dbReference type="NCBI Taxonomy" id="2992112"/>
    <lineage>
        <taxon>Bacteria</taxon>
        <taxon>Pseudomonadati</taxon>
        <taxon>Bacteroidota</taxon>
        <taxon>Bacteroidia</taxon>
        <taxon>Marinilabiliales</taxon>
        <taxon>Marinilabiliaceae</taxon>
        <taxon>Plebeiibacterium</taxon>
    </lineage>
</organism>
<dbReference type="EMBL" id="JAPDPJ010000015">
    <property type="protein sequence ID" value="MCW3786500.1"/>
    <property type="molecule type" value="Genomic_DNA"/>
</dbReference>
<dbReference type="RefSeq" id="WP_301190065.1">
    <property type="nucleotide sequence ID" value="NZ_JAPDPJ010000015.1"/>
</dbReference>
<keyword evidence="12" id="KW-1185">Reference proteome</keyword>
<feature type="binding site" evidence="8">
    <location>
        <position position="301"/>
    </location>
    <ligand>
        <name>Zn(2+)</name>
        <dbReference type="ChEBI" id="CHEBI:29105"/>
        <label>2</label>
    </ligand>
</feature>
<evidence type="ECO:0000256" key="1">
    <source>
        <dbReference type="ARBA" id="ARBA00005984"/>
    </source>
</evidence>
<dbReference type="InterPro" id="IPR017850">
    <property type="entry name" value="Alkaline_phosphatase_core_sf"/>
</dbReference>
<dbReference type="SMART" id="SM00098">
    <property type="entry name" value="alkPPc"/>
    <property type="match status" value="1"/>
</dbReference>
<evidence type="ECO:0000256" key="5">
    <source>
        <dbReference type="ARBA" id="ARBA00022833"/>
    </source>
</evidence>
<sequence>MKKFNYLNKLAFAFFTIASLSLTFTSCNDDDDTIDSSKKSATGILEEYNTPKYVFLFIGDGMANVQINAAEAALNSSGFLKSVGIGTLNMQQFNVTGMQTTHAKDRYITDSAAAATALATGEKTTCGTISQNGEHSEEIKTMAEMAKAKGMKVGIVSSVSIDHATPACFYSHAETRNYYNYIASQMATSNFDYFGGGYAKGNFTKYRDASRVPADFTPVDIDQAMINAGYTIATNKTELNAIANGTKCWAYSDQYDGSAALPYEVDRTSDDLSLADFTEKGIELLDNKNGFFMMVEGGKIDWACHANDAVASTFDVVAFDDAVGKAIDFYNEHPDSTLIIVTGDHETGGLTLGYAGTAYETAFTFLNYQKISYDEYYNNVVKSWDPATITFNEALASAKEYFGLGDETKTESSEQGLDFSLELSDYETERLQTAFDLTIGIMDGSVNFKEECAGYDSDIFGGSSYDPFTVTVTHILNEKAGIDWTTYSHTAVPVPVLALGQGEYKFTGYYDNTDVAKKIIEIAALNAE</sequence>
<keyword evidence="6 8" id="KW-0460">Magnesium</keyword>
<evidence type="ECO:0000256" key="7">
    <source>
        <dbReference type="PIRSR" id="PIRSR601952-1"/>
    </source>
</evidence>
<comment type="cofactor">
    <cofactor evidence="8">
        <name>Zn(2+)</name>
        <dbReference type="ChEBI" id="CHEBI:29105"/>
    </cofactor>
    <text evidence="8">Binds 2 Zn(2+) ions.</text>
</comment>
<evidence type="ECO:0000256" key="2">
    <source>
        <dbReference type="ARBA" id="ARBA00022553"/>
    </source>
</evidence>
<dbReference type="InterPro" id="IPR018299">
    <property type="entry name" value="Alkaline_phosphatase_AS"/>
</dbReference>
<evidence type="ECO:0000313" key="11">
    <source>
        <dbReference type="EMBL" id="MCW3786500.1"/>
    </source>
</evidence>
<keyword evidence="4" id="KW-0378">Hydrolase</keyword>
<feature type="binding site" evidence="8">
    <location>
        <position position="489"/>
    </location>
    <ligand>
        <name>Zn(2+)</name>
        <dbReference type="ChEBI" id="CHEBI:29105"/>
        <label>2</label>
    </ligand>
</feature>
<dbReference type="CDD" id="cd16012">
    <property type="entry name" value="ALP"/>
    <property type="match status" value="1"/>
</dbReference>
<feature type="binding site" evidence="8">
    <location>
        <position position="345"/>
    </location>
    <ligand>
        <name>Zn(2+)</name>
        <dbReference type="ChEBI" id="CHEBI:29105"/>
        <label>2</label>
    </ligand>
</feature>
<dbReference type="GO" id="GO:0004035">
    <property type="term" value="F:alkaline phosphatase activity"/>
    <property type="evidence" value="ECO:0007669"/>
    <property type="project" value="TreeGrafter"/>
</dbReference>
<feature type="binding site" evidence="8">
    <location>
        <position position="296"/>
    </location>
    <ligand>
        <name>Mg(2+)</name>
        <dbReference type="ChEBI" id="CHEBI:18420"/>
    </ligand>
</feature>
<feature type="binding site" evidence="8">
    <location>
        <position position="60"/>
    </location>
    <ligand>
        <name>Mg(2+)</name>
        <dbReference type="ChEBI" id="CHEBI:18420"/>
    </ligand>
</feature>
<keyword evidence="2" id="KW-0597">Phosphoprotein</keyword>
<feature type="active site" description="Phosphoserine intermediate" evidence="7">
    <location>
        <position position="111"/>
    </location>
</feature>
<dbReference type="PRINTS" id="PR00113">
    <property type="entry name" value="ALKPHPHTASE"/>
</dbReference>
<dbReference type="Proteomes" id="UP001209229">
    <property type="component" value="Unassembled WGS sequence"/>
</dbReference>
<feature type="binding site" evidence="8">
    <location>
        <position position="60"/>
    </location>
    <ligand>
        <name>Zn(2+)</name>
        <dbReference type="ChEBI" id="CHEBI:29105"/>
        <label>2</label>
    </ligand>
</feature>
<evidence type="ECO:0000256" key="6">
    <source>
        <dbReference type="ARBA" id="ARBA00022842"/>
    </source>
</evidence>
<evidence type="ECO:0000256" key="10">
    <source>
        <dbReference type="SAM" id="SignalP"/>
    </source>
</evidence>
<keyword evidence="10" id="KW-0732">Signal</keyword>
<dbReference type="Gene3D" id="1.10.60.40">
    <property type="match status" value="1"/>
</dbReference>
<dbReference type="AlphaFoldDB" id="A0AAE3M476"/>
<evidence type="ECO:0000256" key="8">
    <source>
        <dbReference type="PIRSR" id="PIRSR601952-2"/>
    </source>
</evidence>
<dbReference type="InterPro" id="IPR001952">
    <property type="entry name" value="Alkaline_phosphatase"/>
</dbReference>
<evidence type="ECO:0000256" key="9">
    <source>
        <dbReference type="RuleBase" id="RU003946"/>
    </source>
</evidence>
<evidence type="ECO:0000256" key="4">
    <source>
        <dbReference type="ARBA" id="ARBA00022801"/>
    </source>
</evidence>
<comment type="similarity">
    <text evidence="1 9">Belongs to the alkaline phosphatase family.</text>
</comment>
<feature type="signal peptide" evidence="10">
    <location>
        <begin position="1"/>
        <end position="28"/>
    </location>
</feature>
<feature type="chain" id="PRO_5042137221" evidence="10">
    <location>
        <begin position="29"/>
        <end position="528"/>
    </location>
</feature>
<dbReference type="GO" id="GO:0046872">
    <property type="term" value="F:metal ion binding"/>
    <property type="evidence" value="ECO:0007669"/>
    <property type="project" value="UniProtKB-KW"/>
</dbReference>
<name>A0AAE3M476_9BACT</name>
<dbReference type="PANTHER" id="PTHR11596">
    <property type="entry name" value="ALKALINE PHOSPHATASE"/>
    <property type="match status" value="1"/>
</dbReference>
<dbReference type="PANTHER" id="PTHR11596:SF5">
    <property type="entry name" value="ALKALINE PHOSPHATASE"/>
    <property type="match status" value="1"/>
</dbReference>
<feature type="binding site" evidence="8">
    <location>
        <position position="344"/>
    </location>
    <ligand>
        <name>Mg(2+)</name>
        <dbReference type="ChEBI" id="CHEBI:18420"/>
    </ligand>
</feature>
<reference evidence="11" key="1">
    <citation type="submission" date="2022-10" db="EMBL/GenBank/DDBJ databases">
        <authorList>
            <person name="Yu W.X."/>
        </authorList>
    </citation>
    <scope>NUCLEOTIDE SEQUENCE</scope>
    <source>
        <strain evidence="11">AAT</strain>
    </source>
</reference>
<dbReference type="Pfam" id="PF00245">
    <property type="entry name" value="Alk_phosphatase"/>
    <property type="match status" value="1"/>
</dbReference>
<evidence type="ECO:0000256" key="3">
    <source>
        <dbReference type="ARBA" id="ARBA00022723"/>
    </source>
</evidence>
<dbReference type="PROSITE" id="PS51257">
    <property type="entry name" value="PROKAR_LIPOPROTEIN"/>
    <property type="match status" value="1"/>
</dbReference>